<sequence>MINDIEEAIKDIESDLEKLKKKAKYIKTALDIL</sequence>
<organism evidence="2 3">
    <name type="scientific">Staphylococcus intermedius NCTC 11048</name>
    <dbReference type="NCBI Taxonomy" id="1141106"/>
    <lineage>
        <taxon>Bacteria</taxon>
        <taxon>Bacillati</taxon>
        <taxon>Bacillota</taxon>
        <taxon>Bacilli</taxon>
        <taxon>Bacillales</taxon>
        <taxon>Staphylococcaceae</taxon>
        <taxon>Staphylococcus</taxon>
        <taxon>Staphylococcus intermedius group</taxon>
    </lineage>
</organism>
<dbReference type="Proteomes" id="UP000255549">
    <property type="component" value="Unassembled WGS sequence"/>
</dbReference>
<gene>
    <name evidence="2" type="ORF">NCTC11048_00422</name>
</gene>
<dbReference type="EMBL" id="UHDP01000003">
    <property type="protein sequence ID" value="SUM45438.1"/>
    <property type="molecule type" value="Genomic_DNA"/>
</dbReference>
<keyword evidence="1" id="KW-0175">Coiled coil</keyword>
<keyword evidence="3" id="KW-1185">Reference proteome</keyword>
<reference evidence="2 3" key="1">
    <citation type="submission" date="2018-06" db="EMBL/GenBank/DDBJ databases">
        <authorList>
            <consortium name="Pathogen Informatics"/>
            <person name="Doyle S."/>
        </authorList>
    </citation>
    <scope>NUCLEOTIDE SEQUENCE [LARGE SCALE GENOMIC DNA]</scope>
    <source>
        <strain evidence="3">NCTC 11048</strain>
    </source>
</reference>
<protein>
    <submittedName>
        <fullName evidence="2">Uncharacterized protein</fullName>
    </submittedName>
</protein>
<proteinExistence type="predicted"/>
<evidence type="ECO:0000256" key="1">
    <source>
        <dbReference type="SAM" id="Coils"/>
    </source>
</evidence>
<accession>A0A380G599</accession>
<feature type="coiled-coil region" evidence="1">
    <location>
        <begin position="2"/>
        <end position="29"/>
    </location>
</feature>
<dbReference type="STRING" id="1141106.GCA_000308095_02384"/>
<evidence type="ECO:0000313" key="3">
    <source>
        <dbReference type="Proteomes" id="UP000255549"/>
    </source>
</evidence>
<name>A0A380G599_STAIN</name>
<evidence type="ECO:0000313" key="2">
    <source>
        <dbReference type="EMBL" id="SUM45438.1"/>
    </source>
</evidence>
<dbReference type="AlphaFoldDB" id="A0A380G599"/>